<reference evidence="1 2" key="1">
    <citation type="submission" date="2017-10" db="EMBL/GenBank/DDBJ databases">
        <title>Two draft genome sequences of Pusillimonas sp. strains isolated from a nitrate- and radionuclide-contaminated groundwater in Russia.</title>
        <authorList>
            <person name="Grouzdev D.S."/>
            <person name="Tourova T.P."/>
            <person name="Goeva M.A."/>
            <person name="Babich T.L."/>
            <person name="Sokolova D.S."/>
            <person name="Abdullin R."/>
            <person name="Poltaraus A.B."/>
            <person name="Toshchakov S.V."/>
            <person name="Nazina T.N."/>
        </authorList>
    </citation>
    <scope>NUCLEOTIDE SEQUENCE [LARGE SCALE GENOMIC DNA]</scope>
    <source>
        <strain evidence="1 2">JR1/69-3-13</strain>
    </source>
</reference>
<proteinExistence type="predicted"/>
<organism evidence="1 2">
    <name type="scientific">Pollutimonas subterranea</name>
    <dbReference type="NCBI Taxonomy" id="2045210"/>
    <lineage>
        <taxon>Bacteria</taxon>
        <taxon>Pseudomonadati</taxon>
        <taxon>Pseudomonadota</taxon>
        <taxon>Betaproteobacteria</taxon>
        <taxon>Burkholderiales</taxon>
        <taxon>Alcaligenaceae</taxon>
        <taxon>Pollutimonas</taxon>
    </lineage>
</organism>
<name>A0A2N4U0T6_9BURK</name>
<evidence type="ECO:0000313" key="2">
    <source>
        <dbReference type="Proteomes" id="UP000234190"/>
    </source>
</evidence>
<comment type="caution">
    <text evidence="1">The sequence shown here is derived from an EMBL/GenBank/DDBJ whole genome shotgun (WGS) entry which is preliminary data.</text>
</comment>
<accession>A0A2N4U0T6</accession>
<sequence>MNAMDENHTSLGDDILAALKRACDEGDLLVAEHLLRALETMADRAGGDERMERAYLQVVRSLVDTKHRR</sequence>
<evidence type="ECO:0000313" key="1">
    <source>
        <dbReference type="EMBL" id="PLC48622.1"/>
    </source>
</evidence>
<dbReference type="EMBL" id="PDNW01000018">
    <property type="protein sequence ID" value="PLC48622.1"/>
    <property type="molecule type" value="Genomic_DNA"/>
</dbReference>
<dbReference type="AlphaFoldDB" id="A0A2N4U0T6"/>
<protein>
    <submittedName>
        <fullName evidence="1">Uncharacterized protein</fullName>
    </submittedName>
</protein>
<gene>
    <name evidence="1" type="ORF">CR159_17540</name>
</gene>
<keyword evidence="2" id="KW-1185">Reference proteome</keyword>
<dbReference type="Proteomes" id="UP000234190">
    <property type="component" value="Unassembled WGS sequence"/>
</dbReference>